<dbReference type="PANTHER" id="PTHR33312:SF21">
    <property type="entry name" value="MEMBRANE-ASSOCIATED KINASE REGULATOR 3-RELATED"/>
    <property type="match status" value="1"/>
</dbReference>
<sequence length="392" mass="43079">MATAEAPFATLPAEEDYIDMELTSSSSSNSFCYSIRSTPPPPPAAAARDFEFQFQMTSFSGETEATTSPADDLFYKGKLLPLHLPPRLQMVQKLLHSPNSQNPSRKNESFPENFEIPFLSIKAPPHESCNVSPNESCRASCELNPDEYLLGFRGEIIKDLVVGGNPPRTKSWSKKVKQLKQSSQAYFKSLFGKSASSTNNKSSLNSVFNEETNNIFENRGTSGKFIKVSKKAPFGRIDYNKWQIPNNALEKEKAEEFYGGILNINNHRRSFSGAIQRTSSSTSTNNNNNNNNNNKSCSSCCSTSSSGSSSLSSSFSFSSNGFCDLQSFKRSISANSEIENSIEGAIAHCKQSQKLIGNSRKNETESQPQTCSLSVSKVLPCGDQKSSQLCRI</sequence>
<proteinExistence type="predicted"/>
<accession>A0ABP0YI23</accession>
<dbReference type="PANTHER" id="PTHR33312">
    <property type="entry name" value="MEMBRANE-ASSOCIATED KINASE REGULATOR 4-RELATED"/>
    <property type="match status" value="1"/>
</dbReference>
<evidence type="ECO:0008006" key="3">
    <source>
        <dbReference type="Google" id="ProtNLM"/>
    </source>
</evidence>
<evidence type="ECO:0000313" key="1">
    <source>
        <dbReference type="EMBL" id="CAK9320019.1"/>
    </source>
</evidence>
<reference evidence="1 2" key="1">
    <citation type="submission" date="2024-03" db="EMBL/GenBank/DDBJ databases">
        <authorList>
            <person name="Gkanogiannis A."/>
            <person name="Becerra Lopez-Lavalle L."/>
        </authorList>
    </citation>
    <scope>NUCLEOTIDE SEQUENCE [LARGE SCALE GENOMIC DNA]</scope>
</reference>
<dbReference type="Proteomes" id="UP001642487">
    <property type="component" value="Chromosome 4"/>
</dbReference>
<name>A0ABP0YI23_9ROSI</name>
<keyword evidence="2" id="KW-1185">Reference proteome</keyword>
<dbReference type="InterPro" id="IPR039620">
    <property type="entry name" value="BKI1/MAKR1/3/4"/>
</dbReference>
<protein>
    <recommendedName>
        <fullName evidence="3">Membrane-associated kinase regulator 4</fullName>
    </recommendedName>
</protein>
<organism evidence="1 2">
    <name type="scientific">Citrullus colocynthis</name>
    <name type="common">colocynth</name>
    <dbReference type="NCBI Taxonomy" id="252529"/>
    <lineage>
        <taxon>Eukaryota</taxon>
        <taxon>Viridiplantae</taxon>
        <taxon>Streptophyta</taxon>
        <taxon>Embryophyta</taxon>
        <taxon>Tracheophyta</taxon>
        <taxon>Spermatophyta</taxon>
        <taxon>Magnoliopsida</taxon>
        <taxon>eudicotyledons</taxon>
        <taxon>Gunneridae</taxon>
        <taxon>Pentapetalae</taxon>
        <taxon>rosids</taxon>
        <taxon>fabids</taxon>
        <taxon>Cucurbitales</taxon>
        <taxon>Cucurbitaceae</taxon>
        <taxon>Benincaseae</taxon>
        <taxon>Citrullus</taxon>
    </lineage>
</organism>
<evidence type="ECO:0000313" key="2">
    <source>
        <dbReference type="Proteomes" id="UP001642487"/>
    </source>
</evidence>
<dbReference type="EMBL" id="OZ021738">
    <property type="protein sequence ID" value="CAK9320019.1"/>
    <property type="molecule type" value="Genomic_DNA"/>
</dbReference>
<gene>
    <name evidence="1" type="ORF">CITCOLO1_LOCUS12058</name>
</gene>